<dbReference type="Gene3D" id="3.30.450.180">
    <property type="match status" value="1"/>
</dbReference>
<dbReference type="Gene3D" id="1.10.260.40">
    <property type="entry name" value="lambda repressor-like DNA-binding domains"/>
    <property type="match status" value="1"/>
</dbReference>
<dbReference type="Pfam" id="PF13560">
    <property type="entry name" value="HTH_31"/>
    <property type="match status" value="1"/>
</dbReference>
<comment type="caution">
    <text evidence="2">The sequence shown here is derived from an EMBL/GenBank/DDBJ whole genome shotgun (WGS) entry which is preliminary data.</text>
</comment>
<dbReference type="PROSITE" id="PS50943">
    <property type="entry name" value="HTH_CROC1"/>
    <property type="match status" value="1"/>
</dbReference>
<dbReference type="Proteomes" id="UP001139354">
    <property type="component" value="Unassembled WGS sequence"/>
</dbReference>
<dbReference type="CDD" id="cd00093">
    <property type="entry name" value="HTH_XRE"/>
    <property type="match status" value="1"/>
</dbReference>
<dbReference type="RefSeq" id="WP_229383278.1">
    <property type="nucleotide sequence ID" value="NZ_JAGTTN010000001.1"/>
</dbReference>
<dbReference type="SUPFAM" id="SSF47413">
    <property type="entry name" value="lambda repressor-like DNA-binding domains"/>
    <property type="match status" value="1"/>
</dbReference>
<evidence type="ECO:0000313" key="3">
    <source>
        <dbReference type="Proteomes" id="UP001139354"/>
    </source>
</evidence>
<sequence>MAHELGDFLRARRADATLEPPPARTTRRRVTGLRREEVAAASGVSIDYYIRLEQGRESNPSDTVLDALAQTLRLTADATDHLYRLRNRGPSALTSERRVDDAVRDRMNALVEAVSPHPAYVLDRLSYIVASNAEGLTLYDGFAGMPPAQRNTCRYLMTDPRARNTFVEWEELAHGAVAHLRAANADDLQDPELKGLVGELSATNSQFETWWSGHIVERRRTSVKHLRIHDGDVVARRHEVLYLPEDGLRMTLWLDPEQH</sequence>
<dbReference type="InterPro" id="IPR041413">
    <property type="entry name" value="MLTR_LBD"/>
</dbReference>
<gene>
    <name evidence="2" type="ORF">KEC57_04275</name>
</gene>
<accession>A0A9X1LT72</accession>
<protein>
    <submittedName>
        <fullName evidence="2">Helix-turn-helix domain-containing protein</fullName>
    </submittedName>
</protein>
<organism evidence="2 3">
    <name type="scientific">Microbacterium allomyrinae</name>
    <dbReference type="NCBI Taxonomy" id="2830666"/>
    <lineage>
        <taxon>Bacteria</taxon>
        <taxon>Bacillati</taxon>
        <taxon>Actinomycetota</taxon>
        <taxon>Actinomycetes</taxon>
        <taxon>Micrococcales</taxon>
        <taxon>Microbacteriaceae</taxon>
        <taxon>Microbacterium</taxon>
    </lineage>
</organism>
<dbReference type="AlphaFoldDB" id="A0A9X1LT72"/>
<feature type="domain" description="HTH cro/C1-type" evidence="1">
    <location>
        <begin position="32"/>
        <end position="79"/>
    </location>
</feature>
<keyword evidence="3" id="KW-1185">Reference proteome</keyword>
<evidence type="ECO:0000259" key="1">
    <source>
        <dbReference type="PROSITE" id="PS50943"/>
    </source>
</evidence>
<proteinExistence type="predicted"/>
<dbReference type="EMBL" id="JAGTTN010000001">
    <property type="protein sequence ID" value="MCC2031396.1"/>
    <property type="molecule type" value="Genomic_DNA"/>
</dbReference>
<dbReference type="InterPro" id="IPR010982">
    <property type="entry name" value="Lambda_DNA-bd_dom_sf"/>
</dbReference>
<name>A0A9X1LT72_9MICO</name>
<dbReference type="InterPro" id="IPR001387">
    <property type="entry name" value="Cro/C1-type_HTH"/>
</dbReference>
<evidence type="ECO:0000313" key="2">
    <source>
        <dbReference type="EMBL" id="MCC2031396.1"/>
    </source>
</evidence>
<dbReference type="PANTHER" id="PTHR35010">
    <property type="entry name" value="BLL4672 PROTEIN-RELATED"/>
    <property type="match status" value="1"/>
</dbReference>
<reference evidence="2" key="1">
    <citation type="submission" date="2021-04" db="EMBL/GenBank/DDBJ databases">
        <title>Microbacterium tenobrionis sp. nov. and Microbacterium allomyrinae sp. nov., isolated from larvae of Tenobrio molitor and Allomyrina dichotoma, respectively.</title>
        <authorList>
            <person name="Lee S.D."/>
        </authorList>
    </citation>
    <scope>NUCLEOTIDE SEQUENCE</scope>
    <source>
        <strain evidence="2">BWT-G7</strain>
    </source>
</reference>
<dbReference type="GO" id="GO:0003677">
    <property type="term" value="F:DNA binding"/>
    <property type="evidence" value="ECO:0007669"/>
    <property type="project" value="InterPro"/>
</dbReference>
<dbReference type="PANTHER" id="PTHR35010:SF2">
    <property type="entry name" value="BLL4672 PROTEIN"/>
    <property type="match status" value="1"/>
</dbReference>
<dbReference type="SMART" id="SM00530">
    <property type="entry name" value="HTH_XRE"/>
    <property type="match status" value="1"/>
</dbReference>
<dbReference type="Pfam" id="PF17765">
    <property type="entry name" value="MLTR_LBD"/>
    <property type="match status" value="1"/>
</dbReference>